<evidence type="ECO:0008006" key="3">
    <source>
        <dbReference type="Google" id="ProtNLM"/>
    </source>
</evidence>
<organism evidence="1 2">
    <name type="scientific">Candidatus Doudnabacteria bacterium RIFCSPHIGHO2_12_FULL_48_16</name>
    <dbReference type="NCBI Taxonomy" id="1817838"/>
    <lineage>
        <taxon>Bacteria</taxon>
        <taxon>Candidatus Doudnaibacteriota</taxon>
    </lineage>
</organism>
<sequence length="279" mass="31896">MISLIDAVIQTRKISAEIAAQSLSSIDNVSEIEIHKLIVSKMSNYESIFPNGWYDPPPGGASVLFDESPFERLKYDSLRNPIYWPSETSIFKKETVGSIYFSPVDRKTGMMGDIGFTIYRGDNEEIKQHLKNVYTSIFEIAKHVEVGIKISDLCLFAKNLFQNKFRKTKWVTISSDPNQSINLGHSITGSSEGNIITGDTFKKIKEILKNKRIHLIDTENFEIPRTCAFIVESRLEDLNKPYLPSAYFQFIVCFDNGKKTILKNFKQIFETVGMDYMNK</sequence>
<dbReference type="EMBL" id="MFEY01000007">
    <property type="protein sequence ID" value="OGE90138.1"/>
    <property type="molecule type" value="Genomic_DNA"/>
</dbReference>
<gene>
    <name evidence="1" type="ORF">A3E29_03460</name>
</gene>
<protein>
    <recommendedName>
        <fullName evidence="3">Peptidase M24 domain-containing protein</fullName>
    </recommendedName>
</protein>
<reference evidence="1 2" key="1">
    <citation type="journal article" date="2016" name="Nat. Commun.">
        <title>Thousands of microbial genomes shed light on interconnected biogeochemical processes in an aquifer system.</title>
        <authorList>
            <person name="Anantharaman K."/>
            <person name="Brown C.T."/>
            <person name="Hug L.A."/>
            <person name="Sharon I."/>
            <person name="Castelle C.J."/>
            <person name="Probst A.J."/>
            <person name="Thomas B.C."/>
            <person name="Singh A."/>
            <person name="Wilkins M.J."/>
            <person name="Karaoz U."/>
            <person name="Brodie E.L."/>
            <person name="Williams K.H."/>
            <person name="Hubbard S.S."/>
            <person name="Banfield J.F."/>
        </authorList>
    </citation>
    <scope>NUCLEOTIDE SEQUENCE [LARGE SCALE GENOMIC DNA]</scope>
</reference>
<evidence type="ECO:0000313" key="1">
    <source>
        <dbReference type="EMBL" id="OGE90138.1"/>
    </source>
</evidence>
<accession>A0A1F5PJL8</accession>
<proteinExistence type="predicted"/>
<comment type="caution">
    <text evidence="1">The sequence shown here is derived from an EMBL/GenBank/DDBJ whole genome shotgun (WGS) entry which is preliminary data.</text>
</comment>
<evidence type="ECO:0000313" key="2">
    <source>
        <dbReference type="Proteomes" id="UP000177682"/>
    </source>
</evidence>
<dbReference type="AlphaFoldDB" id="A0A1F5PJL8"/>
<name>A0A1F5PJL8_9BACT</name>
<dbReference type="Proteomes" id="UP000177682">
    <property type="component" value="Unassembled WGS sequence"/>
</dbReference>